<gene>
    <name evidence="1" type="ordered locus">Turpa_0492</name>
</gene>
<evidence type="ECO:0000313" key="1">
    <source>
        <dbReference type="EMBL" id="AFM11146.1"/>
    </source>
</evidence>
<accession>I4B1I9</accession>
<dbReference type="EMBL" id="CP002959">
    <property type="protein sequence ID" value="AFM11146.1"/>
    <property type="molecule type" value="Genomic_DNA"/>
</dbReference>
<protein>
    <submittedName>
        <fullName evidence="1">Uncharacterized protein</fullName>
    </submittedName>
</protein>
<dbReference type="STRING" id="869212.Turpa_0492"/>
<dbReference type="HOGENOM" id="CLU_1767257_0_0_12"/>
<dbReference type="KEGG" id="tpx:Turpa_0492"/>
<sequence>MLTTSVSLPVKFANVWRRRQRAIMRLAIRTLRVQMRNATVRRGVKRTYNRQGGEFAIVTTRFTEAEYDTLHFAASAMRVSVSWLVYCMIKMWIKRSRRRRANLHVTNYELHLHAWGQNAGILTESLYFYPKYPRLEKTINLNYASTSA</sequence>
<dbReference type="AlphaFoldDB" id="I4B1I9"/>
<keyword evidence="2" id="KW-1185">Reference proteome</keyword>
<reference evidence="1 2" key="1">
    <citation type="submission" date="2012-06" db="EMBL/GenBank/DDBJ databases">
        <title>The complete chromosome of genome of Turneriella parva DSM 21527.</title>
        <authorList>
            <consortium name="US DOE Joint Genome Institute (JGI-PGF)"/>
            <person name="Lucas S."/>
            <person name="Han J."/>
            <person name="Lapidus A."/>
            <person name="Bruce D."/>
            <person name="Goodwin L."/>
            <person name="Pitluck S."/>
            <person name="Peters L."/>
            <person name="Kyrpides N."/>
            <person name="Mavromatis K."/>
            <person name="Ivanova N."/>
            <person name="Mikhailova N."/>
            <person name="Chertkov O."/>
            <person name="Detter J.C."/>
            <person name="Tapia R."/>
            <person name="Han C."/>
            <person name="Land M."/>
            <person name="Hauser L."/>
            <person name="Markowitz V."/>
            <person name="Cheng J.-F."/>
            <person name="Hugenholtz P."/>
            <person name="Woyke T."/>
            <person name="Wu D."/>
            <person name="Gronow S."/>
            <person name="Wellnitz S."/>
            <person name="Brambilla E."/>
            <person name="Klenk H.-P."/>
            <person name="Eisen J.A."/>
        </authorList>
    </citation>
    <scope>NUCLEOTIDE SEQUENCE [LARGE SCALE GENOMIC DNA]</scope>
    <source>
        <strain evidence="2">ATCC BAA-1111 / DSM 21527 / NCTC 11395 / H</strain>
    </source>
</reference>
<organism evidence="1 2">
    <name type="scientific">Turneriella parva (strain ATCC BAA-1111 / DSM 21527 / NCTC 11395 / H)</name>
    <name type="common">Leptospira parva</name>
    <dbReference type="NCBI Taxonomy" id="869212"/>
    <lineage>
        <taxon>Bacteria</taxon>
        <taxon>Pseudomonadati</taxon>
        <taxon>Spirochaetota</taxon>
        <taxon>Spirochaetia</taxon>
        <taxon>Leptospirales</taxon>
        <taxon>Leptospiraceae</taxon>
        <taxon>Turneriella</taxon>
    </lineage>
</organism>
<proteinExistence type="predicted"/>
<name>I4B1I9_TURPD</name>
<dbReference type="Proteomes" id="UP000006048">
    <property type="component" value="Chromosome"/>
</dbReference>
<dbReference type="RefSeq" id="WP_014801666.1">
    <property type="nucleotide sequence ID" value="NC_018020.1"/>
</dbReference>
<evidence type="ECO:0000313" key="2">
    <source>
        <dbReference type="Proteomes" id="UP000006048"/>
    </source>
</evidence>